<dbReference type="eggNOG" id="COG1846">
    <property type="taxonomic scope" value="Bacteria"/>
</dbReference>
<feature type="region of interest" description="Disordered" evidence="1">
    <location>
        <begin position="143"/>
        <end position="164"/>
    </location>
</feature>
<gene>
    <name evidence="3" type="ORF">KCH_51380</name>
</gene>
<dbReference type="InterPro" id="IPR039422">
    <property type="entry name" value="MarR/SlyA-like"/>
</dbReference>
<dbReference type="Proteomes" id="UP000027178">
    <property type="component" value="Unassembled WGS sequence"/>
</dbReference>
<dbReference type="SUPFAM" id="SSF46785">
    <property type="entry name" value="Winged helix' DNA-binding domain"/>
    <property type="match status" value="1"/>
</dbReference>
<dbReference type="PATRIC" id="fig|1348663.4.peg.4973"/>
<dbReference type="PRINTS" id="PR00598">
    <property type="entry name" value="HTHMARR"/>
</dbReference>
<sequence length="164" mass="18006">MNSPVPERTVRDLTGLLVQTGHAMNTRLSAALAEIDSSPRKHCVLVHAMEAERTQSQLAALAGLDKTTMVVTADELERDGLAERRPSATDRRARVIKVTPAGEELVRRGVVIVDRVHAAALDELSPGERQVLVDALDKLQRLPDGTRACGPEEKAVRRPRRPRQ</sequence>
<comment type="caution">
    <text evidence="3">The sequence shown here is derived from an EMBL/GenBank/DDBJ whole genome shotgun (WGS) entry which is preliminary data.</text>
</comment>
<evidence type="ECO:0000256" key="1">
    <source>
        <dbReference type="SAM" id="MobiDB-lite"/>
    </source>
</evidence>
<dbReference type="InterPro" id="IPR036388">
    <property type="entry name" value="WH-like_DNA-bd_sf"/>
</dbReference>
<accession>A0A066YP08</accession>
<evidence type="ECO:0000259" key="2">
    <source>
        <dbReference type="PROSITE" id="PS50995"/>
    </source>
</evidence>
<evidence type="ECO:0000313" key="3">
    <source>
        <dbReference type="EMBL" id="KDN82992.1"/>
    </source>
</evidence>
<dbReference type="SMART" id="SM00347">
    <property type="entry name" value="HTH_MARR"/>
    <property type="match status" value="1"/>
</dbReference>
<dbReference type="GO" id="GO:0003700">
    <property type="term" value="F:DNA-binding transcription factor activity"/>
    <property type="evidence" value="ECO:0007669"/>
    <property type="project" value="InterPro"/>
</dbReference>
<dbReference type="OrthoDB" id="3217017at2"/>
<dbReference type="InterPro" id="IPR036390">
    <property type="entry name" value="WH_DNA-bd_sf"/>
</dbReference>
<dbReference type="RefSeq" id="WP_035866388.1">
    <property type="nucleotide sequence ID" value="NZ_KK853997.1"/>
</dbReference>
<dbReference type="AlphaFoldDB" id="A0A066YP08"/>
<organism evidence="3 4">
    <name type="scientific">Kitasatospora cheerisanensis KCTC 2395</name>
    <dbReference type="NCBI Taxonomy" id="1348663"/>
    <lineage>
        <taxon>Bacteria</taxon>
        <taxon>Bacillati</taxon>
        <taxon>Actinomycetota</taxon>
        <taxon>Actinomycetes</taxon>
        <taxon>Kitasatosporales</taxon>
        <taxon>Streptomycetaceae</taxon>
        <taxon>Kitasatospora</taxon>
    </lineage>
</organism>
<dbReference type="Pfam" id="PF12802">
    <property type="entry name" value="MarR_2"/>
    <property type="match status" value="1"/>
</dbReference>
<name>A0A066YP08_9ACTN</name>
<protein>
    <submittedName>
        <fullName evidence="3">MarR family transcriptional regulator</fullName>
    </submittedName>
</protein>
<dbReference type="Gene3D" id="1.10.10.10">
    <property type="entry name" value="Winged helix-like DNA-binding domain superfamily/Winged helix DNA-binding domain"/>
    <property type="match status" value="1"/>
</dbReference>
<dbReference type="InterPro" id="IPR000835">
    <property type="entry name" value="HTH_MarR-typ"/>
</dbReference>
<keyword evidence="4" id="KW-1185">Reference proteome</keyword>
<feature type="domain" description="HTH marR-type" evidence="2">
    <location>
        <begin position="10"/>
        <end position="141"/>
    </location>
</feature>
<dbReference type="PANTHER" id="PTHR33164">
    <property type="entry name" value="TRANSCRIPTIONAL REGULATOR, MARR FAMILY"/>
    <property type="match status" value="1"/>
</dbReference>
<dbReference type="PANTHER" id="PTHR33164:SF43">
    <property type="entry name" value="HTH-TYPE TRANSCRIPTIONAL REPRESSOR YETL"/>
    <property type="match status" value="1"/>
</dbReference>
<dbReference type="PROSITE" id="PS50995">
    <property type="entry name" value="HTH_MARR_2"/>
    <property type="match status" value="1"/>
</dbReference>
<dbReference type="HOGENOM" id="CLU_083287_4_2_11"/>
<proteinExistence type="predicted"/>
<dbReference type="GO" id="GO:0006950">
    <property type="term" value="P:response to stress"/>
    <property type="evidence" value="ECO:0007669"/>
    <property type="project" value="TreeGrafter"/>
</dbReference>
<evidence type="ECO:0000313" key="4">
    <source>
        <dbReference type="Proteomes" id="UP000027178"/>
    </source>
</evidence>
<reference evidence="3 4" key="1">
    <citation type="submission" date="2014-05" db="EMBL/GenBank/DDBJ databases">
        <title>Draft Genome Sequence of Kitasatospora cheerisanensis KCTC 2395.</title>
        <authorList>
            <person name="Nam D.H."/>
        </authorList>
    </citation>
    <scope>NUCLEOTIDE SEQUENCE [LARGE SCALE GENOMIC DNA]</scope>
    <source>
        <strain evidence="3 4">KCTC 2395</strain>
    </source>
</reference>
<dbReference type="EMBL" id="JNBY01000096">
    <property type="protein sequence ID" value="KDN82992.1"/>
    <property type="molecule type" value="Genomic_DNA"/>
</dbReference>